<evidence type="ECO:0000313" key="3">
    <source>
        <dbReference type="Proteomes" id="UP000198916"/>
    </source>
</evidence>
<keyword evidence="3" id="KW-1185">Reference proteome</keyword>
<reference evidence="3" key="1">
    <citation type="submission" date="2016-10" db="EMBL/GenBank/DDBJ databases">
        <authorList>
            <person name="Varghese N."/>
            <person name="Submissions S."/>
        </authorList>
    </citation>
    <scope>NUCLEOTIDE SEQUENCE [LARGE SCALE GENOMIC DNA]</scope>
    <source>
        <strain evidence="3">Jip14</strain>
    </source>
</reference>
<keyword evidence="1" id="KW-0812">Transmembrane</keyword>
<feature type="transmembrane region" description="Helical" evidence="1">
    <location>
        <begin position="57"/>
        <end position="75"/>
    </location>
</feature>
<dbReference type="AlphaFoldDB" id="A0A1H7QSZ0"/>
<accession>A0A1H7QSZ0</accession>
<dbReference type="RefSeq" id="WP_090606637.1">
    <property type="nucleotide sequence ID" value="NZ_FNZR01000006.1"/>
</dbReference>
<name>A0A1H7QSZ0_9SPHI</name>
<protein>
    <submittedName>
        <fullName evidence="2">Uncharacterized protein</fullName>
    </submittedName>
</protein>
<keyword evidence="1" id="KW-0472">Membrane</keyword>
<evidence type="ECO:0000313" key="2">
    <source>
        <dbReference type="EMBL" id="SEL51110.1"/>
    </source>
</evidence>
<evidence type="ECO:0000256" key="1">
    <source>
        <dbReference type="SAM" id="Phobius"/>
    </source>
</evidence>
<dbReference type="OrthoDB" id="790344at2"/>
<proteinExistence type="predicted"/>
<sequence length="271" mass="30216">MNPGKKNEFDRQLREKFSDFKPEAAADLWDKIAAQLDAQEHGRVVAMATKKRRSPTWWISVAAALLAVCSVVYWFNRPVSVTYLQRPLADAAVAKPAAPTVVEESAAEPPIERLDIARLKRVFARKDKRSDRNIAVRPLDTMTQNSGQPVQNRGDQRLATHKVAPPETPTLEAKRVAAVTLPVEQPEAVEEVLASVPDIQPLVVLEEEEETMLASAEEGKQHFGISNILNYVVGTVDQREEKLVTFSNDGEGSLKLDFNFGLAKNRKKKIR</sequence>
<dbReference type="Proteomes" id="UP000198916">
    <property type="component" value="Unassembled WGS sequence"/>
</dbReference>
<dbReference type="EMBL" id="FNZR01000006">
    <property type="protein sequence ID" value="SEL51110.1"/>
    <property type="molecule type" value="Genomic_DNA"/>
</dbReference>
<dbReference type="STRING" id="332977.SAMN05421740_10694"/>
<gene>
    <name evidence="2" type="ORF">SAMN05421740_10694</name>
</gene>
<keyword evidence="1" id="KW-1133">Transmembrane helix</keyword>
<organism evidence="2 3">
    <name type="scientific">Parapedobacter koreensis</name>
    <dbReference type="NCBI Taxonomy" id="332977"/>
    <lineage>
        <taxon>Bacteria</taxon>
        <taxon>Pseudomonadati</taxon>
        <taxon>Bacteroidota</taxon>
        <taxon>Sphingobacteriia</taxon>
        <taxon>Sphingobacteriales</taxon>
        <taxon>Sphingobacteriaceae</taxon>
        <taxon>Parapedobacter</taxon>
    </lineage>
</organism>